<dbReference type="Proteomes" id="UP001519460">
    <property type="component" value="Unassembled WGS sequence"/>
</dbReference>
<dbReference type="AlphaFoldDB" id="A0ABD0L5K1"/>
<feature type="region of interest" description="Disordered" evidence="1">
    <location>
        <begin position="50"/>
        <end position="82"/>
    </location>
</feature>
<feature type="non-terminal residue" evidence="2">
    <location>
        <position position="139"/>
    </location>
</feature>
<gene>
    <name evidence="2" type="ORF">BaRGS_00014179</name>
</gene>
<reference evidence="2 3" key="1">
    <citation type="journal article" date="2023" name="Sci. Data">
        <title>Genome assembly of the Korean intertidal mud-creeper Batillaria attramentaria.</title>
        <authorList>
            <person name="Patra A.K."/>
            <person name="Ho P.T."/>
            <person name="Jun S."/>
            <person name="Lee S.J."/>
            <person name="Kim Y."/>
            <person name="Won Y.J."/>
        </authorList>
    </citation>
    <scope>NUCLEOTIDE SEQUENCE [LARGE SCALE GENOMIC DNA]</scope>
    <source>
        <strain evidence="2">Wonlab-2016</strain>
    </source>
</reference>
<organism evidence="2 3">
    <name type="scientific">Batillaria attramentaria</name>
    <dbReference type="NCBI Taxonomy" id="370345"/>
    <lineage>
        <taxon>Eukaryota</taxon>
        <taxon>Metazoa</taxon>
        <taxon>Spiralia</taxon>
        <taxon>Lophotrochozoa</taxon>
        <taxon>Mollusca</taxon>
        <taxon>Gastropoda</taxon>
        <taxon>Caenogastropoda</taxon>
        <taxon>Sorbeoconcha</taxon>
        <taxon>Cerithioidea</taxon>
        <taxon>Batillariidae</taxon>
        <taxon>Batillaria</taxon>
    </lineage>
</organism>
<accession>A0ABD0L5K1</accession>
<evidence type="ECO:0000256" key="1">
    <source>
        <dbReference type="SAM" id="MobiDB-lite"/>
    </source>
</evidence>
<sequence length="139" mass="14487">MKFYKRPASRADYGLMVGMGKGLWSFVQNVEGLQETAEDGGLMSAVTDMSLGQHGLSPGPSSPPQTHLHDPGSNPGIHGGGVVHVGSLADKLRLAASKGQTDKVQDLLQAGATFSSTEMYRIVVSSTASVLNDNSLTSS</sequence>
<evidence type="ECO:0000313" key="2">
    <source>
        <dbReference type="EMBL" id="KAK7494526.1"/>
    </source>
</evidence>
<protein>
    <submittedName>
        <fullName evidence="2">Uncharacterized protein</fullName>
    </submittedName>
</protein>
<dbReference type="EMBL" id="JACVVK020000082">
    <property type="protein sequence ID" value="KAK7494526.1"/>
    <property type="molecule type" value="Genomic_DNA"/>
</dbReference>
<name>A0ABD0L5K1_9CAEN</name>
<comment type="caution">
    <text evidence="2">The sequence shown here is derived from an EMBL/GenBank/DDBJ whole genome shotgun (WGS) entry which is preliminary data.</text>
</comment>
<keyword evidence="3" id="KW-1185">Reference proteome</keyword>
<evidence type="ECO:0000313" key="3">
    <source>
        <dbReference type="Proteomes" id="UP001519460"/>
    </source>
</evidence>
<proteinExistence type="predicted"/>